<accession>A0A3D1JID9</accession>
<organism evidence="1 2">
    <name type="scientific">Anaerolinea thermolimosa</name>
    <dbReference type="NCBI Taxonomy" id="229919"/>
    <lineage>
        <taxon>Bacteria</taxon>
        <taxon>Bacillati</taxon>
        <taxon>Chloroflexota</taxon>
        <taxon>Anaerolineae</taxon>
        <taxon>Anaerolineales</taxon>
        <taxon>Anaerolineaceae</taxon>
        <taxon>Anaerolinea</taxon>
    </lineage>
</organism>
<gene>
    <name evidence="1" type="ORF">DEQ80_10425</name>
</gene>
<comment type="caution">
    <text evidence="1">The sequence shown here is derived from an EMBL/GenBank/DDBJ whole genome shotgun (WGS) entry which is preliminary data.</text>
</comment>
<dbReference type="EMBL" id="DPBP01000041">
    <property type="protein sequence ID" value="HCE18263.1"/>
    <property type="molecule type" value="Genomic_DNA"/>
</dbReference>
<evidence type="ECO:0000313" key="1">
    <source>
        <dbReference type="EMBL" id="HCE18263.1"/>
    </source>
</evidence>
<dbReference type="InterPro" id="IPR011742">
    <property type="entry name" value="CRISPR-assoc_prot_TM1812"/>
</dbReference>
<protein>
    <submittedName>
        <fullName evidence="1">TIGR02221 family CRISPR-associated protein</fullName>
    </submittedName>
</protein>
<dbReference type="STRING" id="229919.GCA_001050195_00205"/>
<dbReference type="OrthoDB" id="9777703at2"/>
<dbReference type="NCBIfam" id="TIGR02221">
    <property type="entry name" value="cas_TM1812"/>
    <property type="match status" value="1"/>
</dbReference>
<dbReference type="NCBIfam" id="TIGR02549">
    <property type="entry name" value="CRISPR_DxTHG"/>
    <property type="match status" value="1"/>
</dbReference>
<dbReference type="AlphaFoldDB" id="A0A3D1JID9"/>
<evidence type="ECO:0000313" key="2">
    <source>
        <dbReference type="Proteomes" id="UP000264141"/>
    </source>
</evidence>
<name>A0A3D1JID9_9CHLR</name>
<proteinExistence type="predicted"/>
<reference evidence="1 2" key="1">
    <citation type="journal article" date="2018" name="Nat. Biotechnol.">
        <title>A standardized bacterial taxonomy based on genome phylogeny substantially revises the tree of life.</title>
        <authorList>
            <person name="Parks D.H."/>
            <person name="Chuvochina M."/>
            <person name="Waite D.W."/>
            <person name="Rinke C."/>
            <person name="Skarshewski A."/>
            <person name="Chaumeil P.A."/>
            <person name="Hugenholtz P."/>
        </authorList>
    </citation>
    <scope>NUCLEOTIDE SEQUENCE [LARGE SCALE GENOMIC DNA]</scope>
    <source>
        <strain evidence="1">UBA8781</strain>
    </source>
</reference>
<dbReference type="SUPFAM" id="SSF160980">
    <property type="entry name" value="SSO1389-like"/>
    <property type="match status" value="1"/>
</dbReference>
<dbReference type="InterPro" id="IPR013383">
    <property type="entry name" value="CRISPR-assoc_prot_DxTHG_CS"/>
</dbReference>
<dbReference type="RefSeq" id="WP_062188868.1">
    <property type="nucleotide sequence ID" value="NZ_DF967965.1"/>
</dbReference>
<sequence length="423" mass="47065">MKLLTFLGTGNYRETVYRWGEREWKTSFAPVASCHFLQPESLIVFLTEEAQGEPFEKLKSELSLPIRVEPVPVPLGASEAELWQIFAQVSQVAGASSEVAFDITHGLRSFPLIGLLTAVFLKSGFQVNLRAVLYGAFDVGNVQGLSYTPMFDLTPLLSLLEWSVAADRFNRTGDARYLASLAKNARKELAMQAGGDHALLDDASALSNLAGALTEISQALHLIRPYQAMQRVAELPARVEKARQALQRLAAVQPFSALLQSVQTAYAPLACANPYDPAGAWETLRVEREMIGWYIERELWVQAVSLMREWLISWVMLWVGRPEVTRLEVREEVGQMLGSEVEAFNKARQSGQAYRSVFQAKVPQVEAVLGFWPNLAQVRNDIDHAAKREDPFSAKGLTEQIANLYEKIRGLPLFPLSDDGVVS</sequence>
<dbReference type="Proteomes" id="UP000264141">
    <property type="component" value="Unassembled WGS sequence"/>
</dbReference>
<dbReference type="CDD" id="cd09732">
    <property type="entry name" value="Csx1_III-U"/>
    <property type="match status" value="1"/>
</dbReference>